<keyword evidence="6" id="KW-0175">Coiled coil</keyword>
<reference evidence="10" key="2">
    <citation type="submission" date="2025-08" db="UniProtKB">
        <authorList>
            <consortium name="RefSeq"/>
        </authorList>
    </citation>
    <scope>IDENTIFICATION</scope>
    <source>
        <tissue evidence="10">Leaf</tissue>
    </source>
</reference>
<feature type="region of interest" description="Disordered" evidence="7">
    <location>
        <begin position="46"/>
        <end position="112"/>
    </location>
</feature>
<dbReference type="RefSeq" id="XP_010463712.1">
    <property type="nucleotide sequence ID" value="XM_010465410.1"/>
</dbReference>
<dbReference type="PROSITE" id="PS50217">
    <property type="entry name" value="BZIP"/>
    <property type="match status" value="1"/>
</dbReference>
<organism evidence="9 10">
    <name type="scientific">Camelina sativa</name>
    <name type="common">False flax</name>
    <name type="synonym">Myagrum sativum</name>
    <dbReference type="NCBI Taxonomy" id="90675"/>
    <lineage>
        <taxon>Eukaryota</taxon>
        <taxon>Viridiplantae</taxon>
        <taxon>Streptophyta</taxon>
        <taxon>Embryophyta</taxon>
        <taxon>Tracheophyta</taxon>
        <taxon>Spermatophyta</taxon>
        <taxon>Magnoliopsida</taxon>
        <taxon>eudicotyledons</taxon>
        <taxon>Gunneridae</taxon>
        <taxon>Pentapetalae</taxon>
        <taxon>rosids</taxon>
        <taxon>malvids</taxon>
        <taxon>Brassicales</taxon>
        <taxon>Brassicaceae</taxon>
        <taxon>Camelineae</taxon>
        <taxon>Camelina</taxon>
    </lineage>
</organism>
<evidence type="ECO:0000313" key="9">
    <source>
        <dbReference type="Proteomes" id="UP000694864"/>
    </source>
</evidence>
<keyword evidence="2" id="KW-0805">Transcription regulation</keyword>
<dbReference type="CDD" id="cd14702">
    <property type="entry name" value="bZIP_plant_GBF1"/>
    <property type="match status" value="1"/>
</dbReference>
<evidence type="ECO:0000256" key="7">
    <source>
        <dbReference type="SAM" id="MobiDB-lite"/>
    </source>
</evidence>
<comment type="subcellular location">
    <subcellularLocation>
        <location evidence="1">Nucleus</location>
    </subcellularLocation>
</comment>
<evidence type="ECO:0000313" key="10">
    <source>
        <dbReference type="RefSeq" id="XP_010463712.1"/>
    </source>
</evidence>
<keyword evidence="4" id="KW-0804">Transcription</keyword>
<dbReference type="GeneID" id="104744364"/>
<protein>
    <submittedName>
        <fullName evidence="10">Basic leucine zipper 43-like</fullName>
    </submittedName>
</protein>
<sequence length="205" mass="23901">MSTISPVLSSEPILSNQLPAWETGFTSWGEESDLFSIFNSPVSPMEINPGLDKTNPSQIQNQRYSSPGLKDKQPLHHTSSNGVSSDKDERRKKRKLSNRKSAQRSRIKKQKHLEDVRSKLNQLKFENRELDNRRRYVLYHCERIKMENDRLRLEHHALHEKLLNLRQALVMRQIQQNSTCATWSCVNSTIVTVNRNPSMMRDHVI</sequence>
<evidence type="ECO:0000256" key="5">
    <source>
        <dbReference type="ARBA" id="ARBA00023242"/>
    </source>
</evidence>
<evidence type="ECO:0000259" key="8">
    <source>
        <dbReference type="PROSITE" id="PS50217"/>
    </source>
</evidence>
<dbReference type="InterPro" id="IPR046347">
    <property type="entry name" value="bZIP_sf"/>
</dbReference>
<evidence type="ECO:0000256" key="2">
    <source>
        <dbReference type="ARBA" id="ARBA00023015"/>
    </source>
</evidence>
<name>A0ABM0VZT3_CAMSA</name>
<evidence type="ECO:0000256" key="3">
    <source>
        <dbReference type="ARBA" id="ARBA00023125"/>
    </source>
</evidence>
<feature type="compositionally biased region" description="Polar residues" evidence="7">
    <location>
        <begin position="54"/>
        <end position="65"/>
    </location>
</feature>
<dbReference type="PANTHER" id="PTHR45764:SF21">
    <property type="entry name" value="OS03G0770000 PROTEIN"/>
    <property type="match status" value="1"/>
</dbReference>
<feature type="compositionally biased region" description="Basic residues" evidence="7">
    <location>
        <begin position="90"/>
        <end position="111"/>
    </location>
</feature>
<dbReference type="SMART" id="SM00338">
    <property type="entry name" value="BRLZ"/>
    <property type="match status" value="1"/>
</dbReference>
<dbReference type="SUPFAM" id="SSF57959">
    <property type="entry name" value="Leucine zipper domain"/>
    <property type="match status" value="1"/>
</dbReference>
<dbReference type="InterPro" id="IPR045314">
    <property type="entry name" value="bZIP_plant_GBF1"/>
</dbReference>
<proteinExistence type="predicted"/>
<evidence type="ECO:0000256" key="6">
    <source>
        <dbReference type="SAM" id="Coils"/>
    </source>
</evidence>
<feature type="coiled-coil region" evidence="6">
    <location>
        <begin position="113"/>
        <end position="168"/>
    </location>
</feature>
<dbReference type="Proteomes" id="UP000694864">
    <property type="component" value="Chromosome 2"/>
</dbReference>
<keyword evidence="3" id="KW-0238">DNA-binding</keyword>
<evidence type="ECO:0000256" key="4">
    <source>
        <dbReference type="ARBA" id="ARBA00023163"/>
    </source>
</evidence>
<feature type="domain" description="BZIP" evidence="8">
    <location>
        <begin position="88"/>
        <end position="151"/>
    </location>
</feature>
<gene>
    <name evidence="10" type="primary">LOC104744364</name>
</gene>
<reference evidence="9" key="1">
    <citation type="journal article" date="2014" name="Nat. Commun.">
        <title>The emerging biofuel crop Camelina sativa retains a highly undifferentiated hexaploid genome structure.</title>
        <authorList>
            <person name="Kagale S."/>
            <person name="Koh C."/>
            <person name="Nixon J."/>
            <person name="Bollina V."/>
            <person name="Clarke W.E."/>
            <person name="Tuteja R."/>
            <person name="Spillane C."/>
            <person name="Robinson S.J."/>
            <person name="Links M.G."/>
            <person name="Clarke C."/>
            <person name="Higgins E.E."/>
            <person name="Huebert T."/>
            <person name="Sharpe A.G."/>
            <person name="Parkin I.A."/>
        </authorList>
    </citation>
    <scope>NUCLEOTIDE SEQUENCE [LARGE SCALE GENOMIC DNA]</scope>
    <source>
        <strain evidence="9">cv. DH55</strain>
    </source>
</reference>
<dbReference type="PANTHER" id="PTHR45764">
    <property type="entry name" value="BZIP TRANSCRIPTION FACTOR 44"/>
    <property type="match status" value="1"/>
</dbReference>
<keyword evidence="5" id="KW-0539">Nucleus</keyword>
<keyword evidence="9" id="KW-1185">Reference proteome</keyword>
<accession>A0ABM0VZT3</accession>
<evidence type="ECO:0000256" key="1">
    <source>
        <dbReference type="ARBA" id="ARBA00004123"/>
    </source>
</evidence>
<dbReference type="Gene3D" id="1.20.5.170">
    <property type="match status" value="1"/>
</dbReference>
<dbReference type="InterPro" id="IPR004827">
    <property type="entry name" value="bZIP"/>
</dbReference>
<dbReference type="PROSITE" id="PS00036">
    <property type="entry name" value="BZIP_BASIC"/>
    <property type="match status" value="1"/>
</dbReference>